<keyword evidence="6 7" id="KW-0472">Membrane</keyword>
<reference evidence="9" key="1">
    <citation type="submission" date="2021-02" db="EMBL/GenBank/DDBJ databases">
        <title>Phycicoccus sp. MQZ13P-5T, whole genome shotgun sequence.</title>
        <authorList>
            <person name="Tuo L."/>
        </authorList>
    </citation>
    <scope>NUCLEOTIDE SEQUENCE</scope>
    <source>
        <strain evidence="9">MQZ13P-5</strain>
    </source>
</reference>
<dbReference type="InterPro" id="IPR032816">
    <property type="entry name" value="VTT_dom"/>
</dbReference>
<evidence type="ECO:0000256" key="7">
    <source>
        <dbReference type="RuleBase" id="RU366058"/>
    </source>
</evidence>
<evidence type="ECO:0000313" key="10">
    <source>
        <dbReference type="Proteomes" id="UP001430172"/>
    </source>
</evidence>
<keyword evidence="5 7" id="KW-1133">Transmembrane helix</keyword>
<dbReference type="PANTHER" id="PTHR12677:SF59">
    <property type="entry name" value="GOLGI APPARATUS MEMBRANE PROTEIN TVP38-RELATED"/>
    <property type="match status" value="1"/>
</dbReference>
<evidence type="ECO:0000256" key="4">
    <source>
        <dbReference type="ARBA" id="ARBA00022692"/>
    </source>
</evidence>
<protein>
    <recommendedName>
        <fullName evidence="7">TVP38/TMEM64 family membrane protein</fullName>
    </recommendedName>
</protein>
<proteinExistence type="inferred from homology"/>
<organism evidence="9 10">
    <name type="scientific">Phycicoccus sonneratiae</name>
    <dbReference type="NCBI Taxonomy" id="2807628"/>
    <lineage>
        <taxon>Bacteria</taxon>
        <taxon>Bacillati</taxon>
        <taxon>Actinomycetota</taxon>
        <taxon>Actinomycetes</taxon>
        <taxon>Micrococcales</taxon>
        <taxon>Intrasporangiaceae</taxon>
        <taxon>Phycicoccus</taxon>
    </lineage>
</organism>
<dbReference type="RefSeq" id="WP_204132190.1">
    <property type="nucleotide sequence ID" value="NZ_JAFDVD010000016.1"/>
</dbReference>
<comment type="similarity">
    <text evidence="2 7">Belongs to the TVP38/TMEM64 family.</text>
</comment>
<keyword evidence="10" id="KW-1185">Reference proteome</keyword>
<sequence>MATSGPLRVRLLAAAIALALGAGLVVLVLGGDLDTVRRAVAGSGPWGPLVYVLLHVLVTLVPVPKNLLAGIAGALFGLGAGTALSWVASMLSAWVTFEIAGRLGRDAVSALTGTRVERVRRVLREQGVLAVVIARLTPLVPFTVVNYGAGVSPVSRRDYLLGTAVGVLPGTVAYVAVGASAGRDATTILLAGGAGVLLLVAAALVTRRLRRR</sequence>
<dbReference type="Proteomes" id="UP001430172">
    <property type="component" value="Unassembled WGS sequence"/>
</dbReference>
<keyword evidence="4 7" id="KW-0812">Transmembrane</keyword>
<feature type="transmembrane region" description="Helical" evidence="7">
    <location>
        <begin position="46"/>
        <end position="63"/>
    </location>
</feature>
<evidence type="ECO:0000259" key="8">
    <source>
        <dbReference type="Pfam" id="PF09335"/>
    </source>
</evidence>
<comment type="caution">
    <text evidence="9">The sequence shown here is derived from an EMBL/GenBank/DDBJ whole genome shotgun (WGS) entry which is preliminary data.</text>
</comment>
<feature type="domain" description="VTT" evidence="8">
    <location>
        <begin position="63"/>
        <end position="179"/>
    </location>
</feature>
<feature type="transmembrane region" description="Helical" evidence="7">
    <location>
        <begin position="75"/>
        <end position="97"/>
    </location>
</feature>
<evidence type="ECO:0000313" key="9">
    <source>
        <dbReference type="EMBL" id="MBM6401737.1"/>
    </source>
</evidence>
<dbReference type="PANTHER" id="PTHR12677">
    <property type="entry name" value="GOLGI APPARATUS MEMBRANE PROTEIN TVP38-RELATED"/>
    <property type="match status" value="1"/>
</dbReference>
<evidence type="ECO:0000256" key="2">
    <source>
        <dbReference type="ARBA" id="ARBA00008640"/>
    </source>
</evidence>
<dbReference type="EMBL" id="JAFDVD010000016">
    <property type="protein sequence ID" value="MBM6401737.1"/>
    <property type="molecule type" value="Genomic_DNA"/>
</dbReference>
<evidence type="ECO:0000256" key="3">
    <source>
        <dbReference type="ARBA" id="ARBA00022475"/>
    </source>
</evidence>
<dbReference type="InterPro" id="IPR015414">
    <property type="entry name" value="TMEM64"/>
</dbReference>
<feature type="transmembrane region" description="Helical" evidence="7">
    <location>
        <begin position="159"/>
        <end position="179"/>
    </location>
</feature>
<gene>
    <name evidence="9" type="ORF">JQN70_15180</name>
</gene>
<accession>A0ABS2CPD3</accession>
<evidence type="ECO:0000256" key="1">
    <source>
        <dbReference type="ARBA" id="ARBA00004651"/>
    </source>
</evidence>
<dbReference type="Pfam" id="PF09335">
    <property type="entry name" value="VTT_dom"/>
    <property type="match status" value="1"/>
</dbReference>
<evidence type="ECO:0000256" key="6">
    <source>
        <dbReference type="ARBA" id="ARBA00023136"/>
    </source>
</evidence>
<keyword evidence="3 7" id="KW-1003">Cell membrane</keyword>
<evidence type="ECO:0000256" key="5">
    <source>
        <dbReference type="ARBA" id="ARBA00022989"/>
    </source>
</evidence>
<comment type="subcellular location">
    <subcellularLocation>
        <location evidence="1 7">Cell membrane</location>
        <topology evidence="1 7">Multi-pass membrane protein</topology>
    </subcellularLocation>
</comment>
<feature type="transmembrane region" description="Helical" evidence="7">
    <location>
        <begin position="185"/>
        <end position="206"/>
    </location>
</feature>
<name>A0ABS2CPD3_9MICO</name>
<feature type="transmembrane region" description="Helical" evidence="7">
    <location>
        <begin position="127"/>
        <end position="147"/>
    </location>
</feature>